<evidence type="ECO:0000256" key="4">
    <source>
        <dbReference type="ARBA" id="ARBA00022963"/>
    </source>
</evidence>
<dbReference type="AlphaFoldDB" id="A0AAV7XRZ5"/>
<evidence type="ECO:0000256" key="5">
    <source>
        <dbReference type="ARBA" id="ARBA00023098"/>
    </source>
</evidence>
<dbReference type="GO" id="GO:0016788">
    <property type="term" value="F:hydrolase activity, acting on ester bonds"/>
    <property type="evidence" value="ECO:0007669"/>
    <property type="project" value="InterPro"/>
</dbReference>
<organism evidence="11 12">
    <name type="scientific">Megalurothrips usitatus</name>
    <name type="common">bean blossom thrips</name>
    <dbReference type="NCBI Taxonomy" id="439358"/>
    <lineage>
        <taxon>Eukaryota</taxon>
        <taxon>Metazoa</taxon>
        <taxon>Ecdysozoa</taxon>
        <taxon>Arthropoda</taxon>
        <taxon>Hexapoda</taxon>
        <taxon>Insecta</taxon>
        <taxon>Pterygota</taxon>
        <taxon>Neoptera</taxon>
        <taxon>Paraneoptera</taxon>
        <taxon>Thysanoptera</taxon>
        <taxon>Terebrantia</taxon>
        <taxon>Thripoidea</taxon>
        <taxon>Thripidae</taxon>
        <taxon>Megalurothrips</taxon>
    </lineage>
</organism>
<dbReference type="InterPro" id="IPR006693">
    <property type="entry name" value="AB_hydrolase_lipase"/>
</dbReference>
<proteinExistence type="inferred from homology"/>
<comment type="caution">
    <text evidence="11">The sequence shown here is derived from an EMBL/GenBank/DDBJ whole genome shotgun (WGS) entry which is preliminary data.</text>
</comment>
<name>A0AAV7XRZ5_9NEOP</name>
<feature type="signal peptide" evidence="9">
    <location>
        <begin position="1"/>
        <end position="20"/>
    </location>
</feature>
<dbReference type="InterPro" id="IPR025483">
    <property type="entry name" value="Lipase_euk"/>
</dbReference>
<keyword evidence="3 7" id="KW-0378">Hydrolase</keyword>
<evidence type="ECO:0000259" key="10">
    <source>
        <dbReference type="Pfam" id="PF04083"/>
    </source>
</evidence>
<dbReference type="FunFam" id="3.40.50.1820:FF:000021">
    <property type="entry name" value="Lipase"/>
    <property type="match status" value="1"/>
</dbReference>
<protein>
    <recommendedName>
        <fullName evidence="7">Lipase</fullName>
    </recommendedName>
</protein>
<keyword evidence="2 9" id="KW-0732">Signal</keyword>
<keyword evidence="5" id="KW-0443">Lipid metabolism</keyword>
<reference evidence="11" key="1">
    <citation type="submission" date="2022-12" db="EMBL/GenBank/DDBJ databases">
        <title>Chromosome-level genome assembly of the bean flower thrips Megalurothrips usitatus.</title>
        <authorList>
            <person name="Ma L."/>
            <person name="Liu Q."/>
            <person name="Li H."/>
            <person name="Cai W."/>
        </authorList>
    </citation>
    <scope>NUCLEOTIDE SEQUENCE</scope>
    <source>
        <strain evidence="11">Cailab_2022a</strain>
    </source>
</reference>
<keyword evidence="12" id="KW-1185">Reference proteome</keyword>
<feature type="active site" description="Nucleophile" evidence="8">
    <location>
        <position position="185"/>
    </location>
</feature>
<evidence type="ECO:0000256" key="2">
    <source>
        <dbReference type="ARBA" id="ARBA00022729"/>
    </source>
</evidence>
<feature type="domain" description="Partial AB-hydrolase lipase" evidence="10">
    <location>
        <begin position="58"/>
        <end position="108"/>
    </location>
</feature>
<keyword evidence="6" id="KW-0325">Glycoprotein</keyword>
<dbReference type="SUPFAM" id="SSF53474">
    <property type="entry name" value="alpha/beta-Hydrolases"/>
    <property type="match status" value="1"/>
</dbReference>
<feature type="active site" description="Charge relay system" evidence="8">
    <location>
        <position position="359"/>
    </location>
</feature>
<dbReference type="Pfam" id="PF04083">
    <property type="entry name" value="Abhydro_lipase"/>
    <property type="match status" value="1"/>
</dbReference>
<dbReference type="InterPro" id="IPR029058">
    <property type="entry name" value="AB_hydrolase_fold"/>
</dbReference>
<evidence type="ECO:0000313" key="12">
    <source>
        <dbReference type="Proteomes" id="UP001075354"/>
    </source>
</evidence>
<dbReference type="GO" id="GO:0016042">
    <property type="term" value="P:lipid catabolic process"/>
    <property type="evidence" value="ECO:0007669"/>
    <property type="project" value="UniProtKB-KW"/>
</dbReference>
<evidence type="ECO:0000256" key="1">
    <source>
        <dbReference type="ARBA" id="ARBA00010701"/>
    </source>
</evidence>
<dbReference type="Proteomes" id="UP001075354">
    <property type="component" value="Chromosome 3"/>
</dbReference>
<dbReference type="Gene3D" id="3.40.50.1820">
    <property type="entry name" value="alpha/beta hydrolase"/>
    <property type="match status" value="1"/>
</dbReference>
<sequence>MAAHFAALVAVLALAAGATATPAHSNRTQSWWSHLAAPHSIPVTKNLREVPVDYTTPMLIARYGYASESHTVRTQDGYLLTLHRIPNPGKPVIFLQHGVLSSSADWVVLGPGKALALILFDAGFDVWMGNFRGNTYSRAHVTLSPSDKKFWDFSWHEMGVYDIPAMIDSVLATTQEKDLVYVGHSQGTTAFLVMASMVPEYNDKVKAFIAMAPVAFLGHIGSLPLKLISKAVDEIGFITKVLGIGEFLPSDAFLSYVNSKACSDGSLVQSVCTNLLFMIAGYDSEELDTELLPLIMQNVPAGASTKQMLHFGQLINSDKFRQYDLGIFQNMMHYKSFSPPEYPLHKITTQVYLHYAENDLIAVPKGVDKLRAGLSSVRLVRKVPHHTYNHVDFLYGRDSMPLLYSEVLQSIKEVFGSRADA</sequence>
<dbReference type="PANTHER" id="PTHR11005">
    <property type="entry name" value="LYSOSOMAL ACID LIPASE-RELATED"/>
    <property type="match status" value="1"/>
</dbReference>
<evidence type="ECO:0000256" key="6">
    <source>
        <dbReference type="ARBA" id="ARBA00023180"/>
    </source>
</evidence>
<dbReference type="EMBL" id="JAPTSV010000003">
    <property type="protein sequence ID" value="KAJ1529189.1"/>
    <property type="molecule type" value="Genomic_DNA"/>
</dbReference>
<evidence type="ECO:0000256" key="3">
    <source>
        <dbReference type="ARBA" id="ARBA00022801"/>
    </source>
</evidence>
<comment type="similarity">
    <text evidence="1 7">Belongs to the AB hydrolase superfamily. Lipase family.</text>
</comment>
<gene>
    <name evidence="11" type="ORF">ONE63_005995</name>
</gene>
<evidence type="ECO:0000256" key="9">
    <source>
        <dbReference type="SAM" id="SignalP"/>
    </source>
</evidence>
<evidence type="ECO:0000256" key="7">
    <source>
        <dbReference type="PIRNR" id="PIRNR000862"/>
    </source>
</evidence>
<accession>A0AAV7XRZ5</accession>
<evidence type="ECO:0000313" key="11">
    <source>
        <dbReference type="EMBL" id="KAJ1529189.1"/>
    </source>
</evidence>
<feature type="active site" description="Charge relay system" evidence="8">
    <location>
        <position position="390"/>
    </location>
</feature>
<evidence type="ECO:0000256" key="8">
    <source>
        <dbReference type="PIRSR" id="PIRSR000862-1"/>
    </source>
</evidence>
<feature type="chain" id="PRO_5043720329" description="Lipase" evidence="9">
    <location>
        <begin position="21"/>
        <end position="421"/>
    </location>
</feature>
<keyword evidence="4 7" id="KW-0442">Lipid degradation</keyword>
<dbReference type="PIRSF" id="PIRSF000862">
    <property type="entry name" value="Steryl_ester_lip"/>
    <property type="match status" value="1"/>
</dbReference>